<organism evidence="2 3">
    <name type="scientific">Haematococcus lacustris</name>
    <name type="common">Green alga</name>
    <name type="synonym">Haematococcus pluvialis</name>
    <dbReference type="NCBI Taxonomy" id="44745"/>
    <lineage>
        <taxon>Eukaryota</taxon>
        <taxon>Viridiplantae</taxon>
        <taxon>Chlorophyta</taxon>
        <taxon>core chlorophytes</taxon>
        <taxon>Chlorophyceae</taxon>
        <taxon>CS clade</taxon>
        <taxon>Chlamydomonadales</taxon>
        <taxon>Haematococcaceae</taxon>
        <taxon>Haematococcus</taxon>
    </lineage>
</organism>
<dbReference type="Proteomes" id="UP000485058">
    <property type="component" value="Unassembled WGS sequence"/>
</dbReference>
<reference evidence="2 3" key="1">
    <citation type="submission" date="2020-02" db="EMBL/GenBank/DDBJ databases">
        <title>Draft genome sequence of Haematococcus lacustris strain NIES-144.</title>
        <authorList>
            <person name="Morimoto D."/>
            <person name="Nakagawa S."/>
            <person name="Yoshida T."/>
            <person name="Sawayama S."/>
        </authorList>
    </citation>
    <scope>NUCLEOTIDE SEQUENCE [LARGE SCALE GENOMIC DNA]</scope>
    <source>
        <strain evidence="2 3">NIES-144</strain>
    </source>
</reference>
<evidence type="ECO:0000313" key="2">
    <source>
        <dbReference type="EMBL" id="GFH16064.1"/>
    </source>
</evidence>
<protein>
    <submittedName>
        <fullName evidence="2">Uncharacterized protein</fullName>
    </submittedName>
</protein>
<evidence type="ECO:0000256" key="1">
    <source>
        <dbReference type="SAM" id="MobiDB-lite"/>
    </source>
</evidence>
<evidence type="ECO:0000313" key="3">
    <source>
        <dbReference type="Proteomes" id="UP000485058"/>
    </source>
</evidence>
<feature type="region of interest" description="Disordered" evidence="1">
    <location>
        <begin position="54"/>
        <end position="76"/>
    </location>
</feature>
<gene>
    <name evidence="2" type="ORF">HaLaN_12413</name>
</gene>
<comment type="caution">
    <text evidence="2">The sequence shown here is derived from an EMBL/GenBank/DDBJ whole genome shotgun (WGS) entry which is preliminary data.</text>
</comment>
<accession>A0A699ZB23</accession>
<dbReference type="EMBL" id="BLLF01000939">
    <property type="protein sequence ID" value="GFH16064.1"/>
    <property type="molecule type" value="Genomic_DNA"/>
</dbReference>
<sequence>MLGWGGGGAARGSVGWANHSCKAQSGHANVISSRPDQLIAMLSSPAVVTLTMSIHNMPSDSPPTPPAPTIGSRSEQGGLKCDCTSGWMPGGVPSLVPRLTTRTIGANATNATEVGALCSEYLHEDYQPHVGDA</sequence>
<dbReference type="AlphaFoldDB" id="A0A699ZB23"/>
<keyword evidence="3" id="KW-1185">Reference proteome</keyword>
<proteinExistence type="predicted"/>
<name>A0A699ZB23_HAELA</name>